<sequence length="302" mass="34790">MNSLCGCRVTGVLQLVGVAATRRSLSQATFRANYASLVNHAKSIQSRQLLIQRNRVPRTFQQTSRYKQITRHLSSVENPQGGGDGTMTATAPEPETLGTKIAKFVGRFSGINSRSSVLWRSAMTMYRSCIEEVNYDDFYEACSMPDTFQSWFMINQLHIWMCLVRLKAEGKDGQFMYRKLVEIMWQDVEARMKKIGEIDSTTARESLRELVQEFYGLIFAYDEGLLSHDRVLAAALWRNMFYDKRQTDASQLANLVKYVRRQVQHLDNLDPEELLTTGKVPWLPFRTAKEQPPFLYQSYHAN</sequence>
<evidence type="ECO:0000259" key="2">
    <source>
        <dbReference type="Pfam" id="PF03981"/>
    </source>
</evidence>
<dbReference type="KEGG" id="aten:116293206"/>
<dbReference type="Proteomes" id="UP000515163">
    <property type="component" value="Unplaced"/>
</dbReference>
<dbReference type="OrthoDB" id="4007at2759"/>
<dbReference type="InterPro" id="IPR021150">
    <property type="entry name" value="Ubiq_cyt_c_chap"/>
</dbReference>
<evidence type="ECO:0000313" key="5">
    <source>
        <dbReference type="RefSeq" id="XP_031556467.1"/>
    </source>
</evidence>
<dbReference type="AlphaFoldDB" id="A0A6P8HL32"/>
<evidence type="ECO:0000313" key="4">
    <source>
        <dbReference type="RefSeq" id="XP_031556466.1"/>
    </source>
</evidence>
<evidence type="ECO:0000256" key="1">
    <source>
        <dbReference type="ARBA" id="ARBA00006407"/>
    </source>
</evidence>
<protein>
    <submittedName>
        <fullName evidence="4 5">Ubiquinol-cytochrome-c reductase complex assembly factor 1-like</fullName>
    </submittedName>
</protein>
<dbReference type="GeneID" id="116293206"/>
<dbReference type="GO" id="GO:0034551">
    <property type="term" value="P:mitochondrial respiratory chain complex III assembly"/>
    <property type="evidence" value="ECO:0007669"/>
    <property type="project" value="TreeGrafter"/>
</dbReference>
<dbReference type="InterPro" id="IPR007129">
    <property type="entry name" value="Ubiqinol_cyt_c_chaperone_CPB3"/>
</dbReference>
<evidence type="ECO:0000313" key="3">
    <source>
        <dbReference type="Proteomes" id="UP000515163"/>
    </source>
</evidence>
<reference evidence="4 5" key="1">
    <citation type="submission" date="2025-04" db="UniProtKB">
        <authorList>
            <consortium name="RefSeq"/>
        </authorList>
    </citation>
    <scope>IDENTIFICATION</scope>
    <source>
        <tissue evidence="4 5">Tentacle</tissue>
    </source>
</reference>
<dbReference type="PANTHER" id="PTHR12184">
    <property type="entry name" value="UBIQUINOL-CYTOCHROME C REDUCTASE COMPLEX ASSEMBLY FACTOR 1 FAMILY MEMBER"/>
    <property type="match status" value="1"/>
</dbReference>
<dbReference type="GO" id="GO:0005739">
    <property type="term" value="C:mitochondrion"/>
    <property type="evidence" value="ECO:0007669"/>
    <property type="project" value="TreeGrafter"/>
</dbReference>
<dbReference type="RefSeq" id="XP_031556466.1">
    <property type="nucleotide sequence ID" value="XM_031700606.1"/>
</dbReference>
<comment type="similarity">
    <text evidence="1">Belongs to the CBP3 family.</text>
</comment>
<proteinExistence type="inferred from homology"/>
<name>A0A6P8HL32_ACTTE</name>
<dbReference type="RefSeq" id="XP_031556467.1">
    <property type="nucleotide sequence ID" value="XM_031700607.1"/>
</dbReference>
<feature type="domain" description="Ubiquinol-cytochrome c chaperone" evidence="2">
    <location>
        <begin position="140"/>
        <end position="278"/>
    </location>
</feature>
<dbReference type="PANTHER" id="PTHR12184:SF1">
    <property type="entry name" value="UBIQUINOL-CYTOCHROME-C REDUCTASE COMPLEX ASSEMBLY FACTOR 1"/>
    <property type="match status" value="1"/>
</dbReference>
<dbReference type="Pfam" id="PF03981">
    <property type="entry name" value="Ubiq_cyt_C_chap"/>
    <property type="match status" value="1"/>
</dbReference>
<accession>A0A6P8HL32</accession>
<keyword evidence="3" id="KW-1185">Reference proteome</keyword>
<organism evidence="3 4">
    <name type="scientific">Actinia tenebrosa</name>
    <name type="common">Australian red waratah sea anemone</name>
    <dbReference type="NCBI Taxonomy" id="6105"/>
    <lineage>
        <taxon>Eukaryota</taxon>
        <taxon>Metazoa</taxon>
        <taxon>Cnidaria</taxon>
        <taxon>Anthozoa</taxon>
        <taxon>Hexacorallia</taxon>
        <taxon>Actiniaria</taxon>
        <taxon>Actiniidae</taxon>
        <taxon>Actinia</taxon>
    </lineage>
</organism>
<gene>
    <name evidence="4 5" type="primary">LOC116293206</name>
</gene>